<dbReference type="Gene3D" id="1.10.357.10">
    <property type="entry name" value="Tetracycline Repressor, domain 2"/>
    <property type="match status" value="1"/>
</dbReference>
<dbReference type="RefSeq" id="WP_329413928.1">
    <property type="nucleotide sequence ID" value="NZ_CP109441.1"/>
</dbReference>
<dbReference type="PANTHER" id="PTHR47506">
    <property type="entry name" value="TRANSCRIPTIONAL REGULATORY PROTEIN"/>
    <property type="match status" value="1"/>
</dbReference>
<dbReference type="Gene3D" id="1.10.10.60">
    <property type="entry name" value="Homeodomain-like"/>
    <property type="match status" value="1"/>
</dbReference>
<evidence type="ECO:0000256" key="1">
    <source>
        <dbReference type="ARBA" id="ARBA00023015"/>
    </source>
</evidence>
<dbReference type="PRINTS" id="PR00455">
    <property type="entry name" value="HTHTETR"/>
</dbReference>
<reference evidence="6" key="1">
    <citation type="submission" date="2022-10" db="EMBL/GenBank/DDBJ databases">
        <title>The complete genomes of actinobacterial strains from the NBC collection.</title>
        <authorList>
            <person name="Joergensen T.S."/>
            <person name="Alvarez Arevalo M."/>
            <person name="Sterndorff E.B."/>
            <person name="Faurdal D."/>
            <person name="Vuksanovic O."/>
            <person name="Mourched A.-S."/>
            <person name="Charusanti P."/>
            <person name="Shaw S."/>
            <person name="Blin K."/>
            <person name="Weber T."/>
        </authorList>
    </citation>
    <scope>NUCLEOTIDE SEQUENCE</scope>
    <source>
        <strain evidence="6">NBC_01482</strain>
    </source>
</reference>
<keyword evidence="3" id="KW-0804">Transcription</keyword>
<name>A0ABZ1Z5Q7_9NOCA</name>
<organism evidence="6 7">
    <name type="scientific">Nocardia vinacea</name>
    <dbReference type="NCBI Taxonomy" id="96468"/>
    <lineage>
        <taxon>Bacteria</taxon>
        <taxon>Bacillati</taxon>
        <taxon>Actinomycetota</taxon>
        <taxon>Actinomycetes</taxon>
        <taxon>Mycobacteriales</taxon>
        <taxon>Nocardiaceae</taxon>
        <taxon>Nocardia</taxon>
    </lineage>
</organism>
<dbReference type="SUPFAM" id="SSF46689">
    <property type="entry name" value="Homeodomain-like"/>
    <property type="match status" value="1"/>
</dbReference>
<evidence type="ECO:0000313" key="6">
    <source>
        <dbReference type="EMBL" id="WUV49400.1"/>
    </source>
</evidence>
<sequence>MAQGDATARTRLSADDWAQAALDALAEGGLAAVAVEPIAKRLGTTKGSFYWHFKDRAALVEAALARWEQRSTDDVIAEIAIETDPAERLHRLFAQVIDYAATGRIELALLASADQESVAATLRRVADRRIEYVTELLRELGLTAGQARTRAVVAVSIYHGFNQLARVSPDTLPSTDAQRRMLVDSAFQSLLPD</sequence>
<proteinExistence type="predicted"/>
<feature type="DNA-binding region" description="H-T-H motif" evidence="4">
    <location>
        <begin position="34"/>
        <end position="53"/>
    </location>
</feature>
<accession>A0ABZ1Z5Q7</accession>
<dbReference type="Proteomes" id="UP001432062">
    <property type="component" value="Chromosome"/>
</dbReference>
<evidence type="ECO:0000256" key="3">
    <source>
        <dbReference type="ARBA" id="ARBA00023163"/>
    </source>
</evidence>
<keyword evidence="7" id="KW-1185">Reference proteome</keyword>
<dbReference type="PROSITE" id="PS50977">
    <property type="entry name" value="HTH_TETR_2"/>
    <property type="match status" value="1"/>
</dbReference>
<dbReference type="SUPFAM" id="SSF48498">
    <property type="entry name" value="Tetracyclin repressor-like, C-terminal domain"/>
    <property type="match status" value="1"/>
</dbReference>
<evidence type="ECO:0000259" key="5">
    <source>
        <dbReference type="PROSITE" id="PS50977"/>
    </source>
</evidence>
<dbReference type="InterPro" id="IPR036271">
    <property type="entry name" value="Tet_transcr_reg_TetR-rel_C_sf"/>
</dbReference>
<dbReference type="PANTHER" id="PTHR47506:SF1">
    <property type="entry name" value="HTH-TYPE TRANSCRIPTIONAL REGULATOR YJDC"/>
    <property type="match status" value="1"/>
</dbReference>
<dbReference type="InterPro" id="IPR001647">
    <property type="entry name" value="HTH_TetR"/>
</dbReference>
<dbReference type="InterPro" id="IPR009057">
    <property type="entry name" value="Homeodomain-like_sf"/>
</dbReference>
<evidence type="ECO:0000313" key="7">
    <source>
        <dbReference type="Proteomes" id="UP001432062"/>
    </source>
</evidence>
<evidence type="ECO:0000256" key="4">
    <source>
        <dbReference type="PROSITE-ProRule" id="PRU00335"/>
    </source>
</evidence>
<keyword evidence="1" id="KW-0805">Transcription regulation</keyword>
<keyword evidence="2 4" id="KW-0238">DNA-binding</keyword>
<evidence type="ECO:0000256" key="2">
    <source>
        <dbReference type="ARBA" id="ARBA00023125"/>
    </source>
</evidence>
<gene>
    <name evidence="6" type="ORF">OG563_15030</name>
</gene>
<dbReference type="Pfam" id="PF00440">
    <property type="entry name" value="TetR_N"/>
    <property type="match status" value="1"/>
</dbReference>
<feature type="domain" description="HTH tetR-type" evidence="5">
    <location>
        <begin position="11"/>
        <end position="71"/>
    </location>
</feature>
<dbReference type="EMBL" id="CP109441">
    <property type="protein sequence ID" value="WUV49400.1"/>
    <property type="molecule type" value="Genomic_DNA"/>
</dbReference>
<protein>
    <submittedName>
        <fullName evidence="6">TetR/AcrR family transcriptional regulator</fullName>
    </submittedName>
</protein>